<keyword evidence="4" id="KW-0472">Membrane</keyword>
<feature type="signal peptide" evidence="6">
    <location>
        <begin position="1"/>
        <end position="21"/>
    </location>
</feature>
<dbReference type="CDD" id="cd08977">
    <property type="entry name" value="SusD"/>
    <property type="match status" value="1"/>
</dbReference>
<dbReference type="OrthoDB" id="621570at2"/>
<comment type="similarity">
    <text evidence="2">Belongs to the SusD family.</text>
</comment>
<feature type="domain" description="RagB/SusD" evidence="7">
    <location>
        <begin position="328"/>
        <end position="459"/>
    </location>
</feature>
<proteinExistence type="inferred from homology"/>
<dbReference type="Proteomes" id="UP000184028">
    <property type="component" value="Unassembled WGS sequence"/>
</dbReference>
<dbReference type="Gene3D" id="1.25.40.390">
    <property type="match status" value="1"/>
</dbReference>
<gene>
    <name evidence="9" type="ORF">SAMN05444484_101121</name>
</gene>
<dbReference type="STRING" id="946677.SAMN05444484_101121"/>
<comment type="subcellular location">
    <subcellularLocation>
        <location evidence="1">Cell outer membrane</location>
    </subcellularLocation>
</comment>
<dbReference type="AlphaFoldDB" id="A0A1M6XFK7"/>
<dbReference type="GO" id="GO:0009279">
    <property type="term" value="C:cell outer membrane"/>
    <property type="evidence" value="ECO:0007669"/>
    <property type="project" value="UniProtKB-SubCell"/>
</dbReference>
<dbReference type="RefSeq" id="WP_068843444.1">
    <property type="nucleotide sequence ID" value="NZ_FRBT01000001.1"/>
</dbReference>
<organism evidence="9 10">
    <name type="scientific">Flavobacterium chilense</name>
    <dbReference type="NCBI Taxonomy" id="946677"/>
    <lineage>
        <taxon>Bacteria</taxon>
        <taxon>Pseudomonadati</taxon>
        <taxon>Bacteroidota</taxon>
        <taxon>Flavobacteriia</taxon>
        <taxon>Flavobacteriales</taxon>
        <taxon>Flavobacteriaceae</taxon>
        <taxon>Flavobacterium</taxon>
    </lineage>
</organism>
<dbReference type="EMBL" id="FRBT01000001">
    <property type="protein sequence ID" value="SHL04757.1"/>
    <property type="molecule type" value="Genomic_DNA"/>
</dbReference>
<evidence type="ECO:0000259" key="8">
    <source>
        <dbReference type="Pfam" id="PF14322"/>
    </source>
</evidence>
<protein>
    <submittedName>
        <fullName evidence="9">RagB/SusD domain-containing protein</fullName>
    </submittedName>
</protein>
<dbReference type="InterPro" id="IPR011990">
    <property type="entry name" value="TPR-like_helical_dom_sf"/>
</dbReference>
<name>A0A1M6XFK7_9FLAO</name>
<dbReference type="Pfam" id="PF14322">
    <property type="entry name" value="SusD-like_3"/>
    <property type="match status" value="1"/>
</dbReference>
<evidence type="ECO:0000313" key="9">
    <source>
        <dbReference type="EMBL" id="SHL04757.1"/>
    </source>
</evidence>
<feature type="domain" description="SusD-like N-terminal" evidence="8">
    <location>
        <begin position="50"/>
        <end position="226"/>
    </location>
</feature>
<dbReference type="InterPro" id="IPR012944">
    <property type="entry name" value="SusD_RagB_dom"/>
</dbReference>
<sequence length="459" mass="51359">MKTRFNIIRIIFGAVFFNLTACEGFTEVDTPQSQLTTPAVFENVKTADAAMADIYARLREEGMVAGTLNGLSSLLSNYSDEMQYTGSSVEIMQFNNHTITPSNSLITGLWNSTYSEIYAVNLMLEGLQNSKSLKENEKARLSGEALFIRGYLHFYLVNLFGDVPYIKTTDYSANKAVSKTAQEQVWLNIIDDVTEAEKLLTVEYPSQERVRVNKAAASAFLSRIYLYREDWGNAAAKATAVINNPKYIWINDLSKEFLRQSTATIWALHPGTAGLNTKDARTFIFSSGPPSKPSLSASFTASFESGDLRRIQWVRTVSNATGSWYSSYKYKQPLGTASSQEYTILFRLAEQYLIRAEANAHLSHISDAKADLNKIRSRAGLGDTAADTQTELLDAIAKERRFELFTEQGHRWLDLKRTVKAATVLSPIKPGWKDTQMILPLPQSELLLNQNLLPQNPGY</sequence>
<evidence type="ECO:0000256" key="2">
    <source>
        <dbReference type="ARBA" id="ARBA00006275"/>
    </source>
</evidence>
<keyword evidence="5" id="KW-0998">Cell outer membrane</keyword>
<evidence type="ECO:0000256" key="3">
    <source>
        <dbReference type="ARBA" id="ARBA00022729"/>
    </source>
</evidence>
<keyword evidence="10" id="KW-1185">Reference proteome</keyword>
<evidence type="ECO:0000313" key="10">
    <source>
        <dbReference type="Proteomes" id="UP000184028"/>
    </source>
</evidence>
<feature type="chain" id="PRO_5009922409" evidence="6">
    <location>
        <begin position="22"/>
        <end position="459"/>
    </location>
</feature>
<evidence type="ECO:0000256" key="4">
    <source>
        <dbReference type="ARBA" id="ARBA00023136"/>
    </source>
</evidence>
<accession>A0A1M6XFK7</accession>
<reference evidence="10" key="1">
    <citation type="submission" date="2016-11" db="EMBL/GenBank/DDBJ databases">
        <authorList>
            <person name="Varghese N."/>
            <person name="Submissions S."/>
        </authorList>
    </citation>
    <scope>NUCLEOTIDE SEQUENCE [LARGE SCALE GENOMIC DNA]</scope>
    <source>
        <strain evidence="10">DSM 24724</strain>
    </source>
</reference>
<evidence type="ECO:0000256" key="1">
    <source>
        <dbReference type="ARBA" id="ARBA00004442"/>
    </source>
</evidence>
<evidence type="ECO:0000256" key="5">
    <source>
        <dbReference type="ARBA" id="ARBA00023237"/>
    </source>
</evidence>
<evidence type="ECO:0000256" key="6">
    <source>
        <dbReference type="SAM" id="SignalP"/>
    </source>
</evidence>
<evidence type="ECO:0000259" key="7">
    <source>
        <dbReference type="Pfam" id="PF07980"/>
    </source>
</evidence>
<dbReference type="Pfam" id="PF07980">
    <property type="entry name" value="SusD_RagB"/>
    <property type="match status" value="1"/>
</dbReference>
<dbReference type="InterPro" id="IPR033985">
    <property type="entry name" value="SusD-like_N"/>
</dbReference>
<keyword evidence="3 6" id="KW-0732">Signal</keyword>
<dbReference type="SUPFAM" id="SSF48452">
    <property type="entry name" value="TPR-like"/>
    <property type="match status" value="1"/>
</dbReference>